<dbReference type="AlphaFoldDB" id="A0A7M7MFF7"/>
<proteinExistence type="predicted"/>
<dbReference type="InterPro" id="IPR031424">
    <property type="entry name" value="QVR-like"/>
</dbReference>
<feature type="transmembrane region" description="Helical" evidence="3">
    <location>
        <begin position="170"/>
        <end position="190"/>
    </location>
</feature>
<keyword evidence="5" id="KW-1185">Reference proteome</keyword>
<dbReference type="PANTHER" id="PTHR38332:SF2">
    <property type="entry name" value="PROTEIN QUIVER"/>
    <property type="match status" value="1"/>
</dbReference>
<evidence type="ECO:0000313" key="4">
    <source>
        <dbReference type="EnsemblMetazoa" id="XP_022657873"/>
    </source>
</evidence>
<dbReference type="KEGG" id="vde:111248963"/>
<sequence>MAKRAPRCDNSSSTSRVECPMSILRSLSKGLNAVSSVAVVLGSLGATLALLLFAEPASAIDCFTCTSLNRSNAGCHDPFHPTDAHYVSNCMVPKEGHIGVFPAQYCVKLNGFSVQGNIELTIRVCSLESMDNSCGMFRYQNEYMQGCISTCDENGCNSALSKLTSSSWTAHWLLIGVISFVSVSLCNIAARL</sequence>
<accession>A0A7M7MFF7</accession>
<protein>
    <recommendedName>
        <fullName evidence="6">Protein quiver</fullName>
    </recommendedName>
</protein>
<keyword evidence="3" id="KW-1133">Transmembrane helix</keyword>
<evidence type="ECO:0000313" key="5">
    <source>
        <dbReference type="Proteomes" id="UP000594260"/>
    </source>
</evidence>
<dbReference type="GO" id="GO:0030431">
    <property type="term" value="P:sleep"/>
    <property type="evidence" value="ECO:0007669"/>
    <property type="project" value="InterPro"/>
</dbReference>
<dbReference type="Pfam" id="PF17064">
    <property type="entry name" value="QVR"/>
    <property type="match status" value="1"/>
</dbReference>
<keyword evidence="1" id="KW-0732">Signal</keyword>
<keyword evidence="3" id="KW-0812">Transmembrane</keyword>
<dbReference type="GO" id="GO:0032222">
    <property type="term" value="P:regulation of synaptic transmission, cholinergic"/>
    <property type="evidence" value="ECO:0007669"/>
    <property type="project" value="InterPro"/>
</dbReference>
<evidence type="ECO:0000256" key="1">
    <source>
        <dbReference type="ARBA" id="ARBA00022729"/>
    </source>
</evidence>
<dbReference type="OMA" id="VECPMSI"/>
<keyword evidence="3" id="KW-0472">Membrane</keyword>
<dbReference type="GeneID" id="111248963"/>
<organism evidence="4 5">
    <name type="scientific">Varroa destructor</name>
    <name type="common">Honeybee mite</name>
    <dbReference type="NCBI Taxonomy" id="109461"/>
    <lineage>
        <taxon>Eukaryota</taxon>
        <taxon>Metazoa</taxon>
        <taxon>Ecdysozoa</taxon>
        <taxon>Arthropoda</taxon>
        <taxon>Chelicerata</taxon>
        <taxon>Arachnida</taxon>
        <taxon>Acari</taxon>
        <taxon>Parasitiformes</taxon>
        <taxon>Mesostigmata</taxon>
        <taxon>Gamasina</taxon>
        <taxon>Dermanyssoidea</taxon>
        <taxon>Varroidae</taxon>
        <taxon>Varroa</taxon>
    </lineage>
</organism>
<name>A0A7M7MFF7_VARDE</name>
<dbReference type="RefSeq" id="XP_022657873.1">
    <property type="nucleotide sequence ID" value="XM_022802138.1"/>
</dbReference>
<dbReference type="EnsemblMetazoa" id="XM_022802138">
    <property type="protein sequence ID" value="XP_022657873"/>
    <property type="gene ID" value="LOC111248963"/>
</dbReference>
<keyword evidence="2" id="KW-0325">Glycoprotein</keyword>
<evidence type="ECO:0008006" key="6">
    <source>
        <dbReference type="Google" id="ProtNLM"/>
    </source>
</evidence>
<feature type="transmembrane region" description="Helical" evidence="3">
    <location>
        <begin position="31"/>
        <end position="54"/>
    </location>
</feature>
<dbReference type="Proteomes" id="UP000594260">
    <property type="component" value="Unplaced"/>
</dbReference>
<dbReference type="PANTHER" id="PTHR38332">
    <property type="entry name" value="PROTEIN CBG11604"/>
    <property type="match status" value="1"/>
</dbReference>
<dbReference type="InParanoid" id="A0A7M7MFF7"/>
<reference evidence="4" key="1">
    <citation type="submission" date="2021-01" db="UniProtKB">
        <authorList>
            <consortium name="EnsemblMetazoa"/>
        </authorList>
    </citation>
    <scope>IDENTIFICATION</scope>
</reference>
<evidence type="ECO:0000256" key="3">
    <source>
        <dbReference type="SAM" id="Phobius"/>
    </source>
</evidence>
<evidence type="ECO:0000256" key="2">
    <source>
        <dbReference type="ARBA" id="ARBA00023180"/>
    </source>
</evidence>